<protein>
    <submittedName>
        <fullName evidence="2">Putative alpha/beta hydrolase family protein DUF2235</fullName>
    </submittedName>
</protein>
<proteinExistence type="predicted"/>
<evidence type="ECO:0000313" key="2">
    <source>
        <dbReference type="EMBL" id="TCV04470.1"/>
    </source>
</evidence>
<dbReference type="PANTHER" id="PTHR33840:SF1">
    <property type="entry name" value="TLE1 PHOSPHOLIPASE DOMAIN-CONTAINING PROTEIN"/>
    <property type="match status" value="1"/>
</dbReference>
<dbReference type="OrthoDB" id="4378831at2"/>
<dbReference type="PANTHER" id="PTHR33840">
    <property type="match status" value="1"/>
</dbReference>
<gene>
    <name evidence="2" type="ORF">EV671_1001226</name>
</gene>
<dbReference type="InterPro" id="IPR018712">
    <property type="entry name" value="Tle1-like_cat"/>
</dbReference>
<dbReference type="AlphaFoldDB" id="A0A4V6P2W6"/>
<feature type="domain" description="T6SS Phospholipase effector Tle1-like catalytic" evidence="1">
    <location>
        <begin position="3"/>
        <end position="301"/>
    </location>
</feature>
<keyword evidence="3" id="KW-1185">Reference proteome</keyword>
<evidence type="ECO:0000313" key="3">
    <source>
        <dbReference type="Proteomes" id="UP000295110"/>
    </source>
</evidence>
<dbReference type="Pfam" id="PF09994">
    <property type="entry name" value="T6SS_Tle1-like_cat"/>
    <property type="match status" value="1"/>
</dbReference>
<accession>A0A4V6P2W6</accession>
<dbReference type="Proteomes" id="UP000295110">
    <property type="component" value="Unassembled WGS sequence"/>
</dbReference>
<dbReference type="EMBL" id="SMBU01000001">
    <property type="protein sequence ID" value="TCV04470.1"/>
    <property type="molecule type" value="Genomic_DNA"/>
</dbReference>
<name>A0A4V6P2W6_ROSSA</name>
<keyword evidence="2" id="KW-0378">Hydrolase</keyword>
<reference evidence="2 3" key="1">
    <citation type="submission" date="2019-03" db="EMBL/GenBank/DDBJ databases">
        <title>Genomic Encyclopedia of Type Strains, Phase IV (KMG-IV): sequencing the most valuable type-strain genomes for metagenomic binning, comparative biology and taxonomic classification.</title>
        <authorList>
            <person name="Goeker M."/>
        </authorList>
    </citation>
    <scope>NUCLEOTIDE SEQUENCE [LARGE SCALE GENOMIC DNA]</scope>
    <source>
        <strain evidence="2 3">DSM 654</strain>
    </source>
</reference>
<dbReference type="GO" id="GO:0016787">
    <property type="term" value="F:hydrolase activity"/>
    <property type="evidence" value="ECO:0007669"/>
    <property type="project" value="UniProtKB-KW"/>
</dbReference>
<dbReference type="InterPro" id="IPR029058">
    <property type="entry name" value="AB_hydrolase_fold"/>
</dbReference>
<evidence type="ECO:0000259" key="1">
    <source>
        <dbReference type="Pfam" id="PF09994"/>
    </source>
</evidence>
<dbReference type="SUPFAM" id="SSF53474">
    <property type="entry name" value="alpha/beta-Hydrolases"/>
    <property type="match status" value="1"/>
</dbReference>
<dbReference type="RefSeq" id="WP_132569167.1">
    <property type="nucleotide sequence ID" value="NZ_CBCSGL010000004.1"/>
</dbReference>
<sequence>MGKQIVFCADGTWNGSGSDEEEPGPPTNVLKLFHNLAGVDSLDTIALADEQERFLVDGAGATLQAAKYLHGVGDSNNLLVKMLGGTLGAGLIARVIRGYTFVSRHYEAGDRIHLLGFSRGAYTARALAGLIASQGLLDPAHSDLDDKTNAYRLGAAAWSDYRRGALGGDPTLLGRLEDLLTSLPGFFSAGPASPPRRTGITVATVAVWDTVGSLGIPQIGTDGGLVDALQFADTRLSPAVERGLHAVAADEQRQNFTPCLWTADACITQVLFPGAHADVGGGYPNTAEESGLSDAALAWMQAGVAARGLRFVDPLPTPPQPEAGAWAHAPWQHLPWKALGIAARVAPGQMPAGLRLHQSIIDRWRQAAVVHDPGEAARPYRPGNLANYLDLNNGAALADIETV</sequence>
<organism evidence="2 3">
    <name type="scientific">Roseateles saccharophilus</name>
    <name type="common">Pseudomonas saccharophila</name>
    <dbReference type="NCBI Taxonomy" id="304"/>
    <lineage>
        <taxon>Bacteria</taxon>
        <taxon>Pseudomonadati</taxon>
        <taxon>Pseudomonadota</taxon>
        <taxon>Betaproteobacteria</taxon>
        <taxon>Burkholderiales</taxon>
        <taxon>Sphaerotilaceae</taxon>
        <taxon>Roseateles</taxon>
    </lineage>
</organism>
<comment type="caution">
    <text evidence="2">The sequence shown here is derived from an EMBL/GenBank/DDBJ whole genome shotgun (WGS) entry which is preliminary data.</text>
</comment>